<reference evidence="2" key="2">
    <citation type="submission" date="2020-05" db="UniProtKB">
        <authorList>
            <consortium name="EnsemblMetazoa"/>
        </authorList>
    </citation>
    <scope>IDENTIFICATION</scope>
    <source>
        <strain evidence="2">IAEA</strain>
    </source>
</reference>
<evidence type="ECO:0000313" key="3">
    <source>
        <dbReference type="Proteomes" id="UP000092445"/>
    </source>
</evidence>
<proteinExistence type="predicted"/>
<feature type="transmembrane region" description="Helical" evidence="1">
    <location>
        <begin position="38"/>
        <end position="56"/>
    </location>
</feature>
<keyword evidence="1" id="KW-0472">Membrane</keyword>
<name>A0A1A9ZCN4_GLOPL</name>
<dbReference type="VEuPathDB" id="VectorBase:GPAI010665"/>
<keyword evidence="1" id="KW-0812">Transmembrane</keyword>
<keyword evidence="1" id="KW-1133">Transmembrane helix</keyword>
<dbReference type="Proteomes" id="UP000092445">
    <property type="component" value="Unassembled WGS sequence"/>
</dbReference>
<protein>
    <submittedName>
        <fullName evidence="2">Uncharacterized protein</fullName>
    </submittedName>
</protein>
<dbReference type="AlphaFoldDB" id="A0A1A9ZCN4"/>
<organism evidence="2 3">
    <name type="scientific">Glossina pallidipes</name>
    <name type="common">Tsetse fly</name>
    <dbReference type="NCBI Taxonomy" id="7398"/>
    <lineage>
        <taxon>Eukaryota</taxon>
        <taxon>Metazoa</taxon>
        <taxon>Ecdysozoa</taxon>
        <taxon>Arthropoda</taxon>
        <taxon>Hexapoda</taxon>
        <taxon>Insecta</taxon>
        <taxon>Pterygota</taxon>
        <taxon>Neoptera</taxon>
        <taxon>Endopterygota</taxon>
        <taxon>Diptera</taxon>
        <taxon>Brachycera</taxon>
        <taxon>Muscomorpha</taxon>
        <taxon>Hippoboscoidea</taxon>
        <taxon>Glossinidae</taxon>
        <taxon>Glossina</taxon>
    </lineage>
</organism>
<evidence type="ECO:0000313" key="2">
    <source>
        <dbReference type="EnsemblMetazoa" id="GPAI010665-PA"/>
    </source>
</evidence>
<accession>A0A1A9ZCN4</accession>
<keyword evidence="3" id="KW-1185">Reference proteome</keyword>
<evidence type="ECO:0000256" key="1">
    <source>
        <dbReference type="SAM" id="Phobius"/>
    </source>
</evidence>
<reference evidence="3" key="1">
    <citation type="submission" date="2014-03" db="EMBL/GenBank/DDBJ databases">
        <authorList>
            <person name="Aksoy S."/>
            <person name="Warren W."/>
            <person name="Wilson R.K."/>
        </authorList>
    </citation>
    <scope>NUCLEOTIDE SEQUENCE [LARGE SCALE GENOMIC DNA]</scope>
    <source>
        <strain evidence="3">IAEA</strain>
    </source>
</reference>
<sequence length="100" mass="11600">MLPPYNKSSITTTNRHQHLPYGISLFSSYIFNYFHNKWIWTAALLFGLLIVNVNAIDELHLLDCHISWTASLMKTFPDLKSSYEPTITALFGTIIEYFKN</sequence>
<dbReference type="EnsemblMetazoa" id="GPAI010665-RA">
    <property type="protein sequence ID" value="GPAI010665-PA"/>
    <property type="gene ID" value="GPAI010665"/>
</dbReference>